<dbReference type="CDD" id="cd14748">
    <property type="entry name" value="PBP2_UgpB"/>
    <property type="match status" value="1"/>
</dbReference>
<dbReference type="GO" id="GO:1901982">
    <property type="term" value="F:maltose binding"/>
    <property type="evidence" value="ECO:0007669"/>
    <property type="project" value="TreeGrafter"/>
</dbReference>
<evidence type="ECO:0000313" key="5">
    <source>
        <dbReference type="Proteomes" id="UP000218598"/>
    </source>
</evidence>
<dbReference type="PROSITE" id="PS51318">
    <property type="entry name" value="TAT"/>
    <property type="match status" value="1"/>
</dbReference>
<gene>
    <name evidence="4" type="ORF">CIK66_17425</name>
</gene>
<dbReference type="InterPro" id="IPR006059">
    <property type="entry name" value="SBP"/>
</dbReference>
<organism evidence="4 5">
    <name type="scientific">Brachybacterium alimentarium</name>
    <dbReference type="NCBI Taxonomy" id="47845"/>
    <lineage>
        <taxon>Bacteria</taxon>
        <taxon>Bacillati</taxon>
        <taxon>Actinomycetota</taxon>
        <taxon>Actinomycetes</taxon>
        <taxon>Micrococcales</taxon>
        <taxon>Dermabacteraceae</taxon>
        <taxon>Brachybacterium</taxon>
    </lineage>
</organism>
<dbReference type="RefSeq" id="WP_096197882.1">
    <property type="nucleotide sequence ID" value="NZ_NRGR01000037.1"/>
</dbReference>
<evidence type="ECO:0000256" key="1">
    <source>
        <dbReference type="ARBA" id="ARBA00008520"/>
    </source>
</evidence>
<dbReference type="InterPro" id="IPR006311">
    <property type="entry name" value="TAT_signal"/>
</dbReference>
<sequence>MTLHHPFGRRTLMAAAAASAGVLSLPGCGNRQPATVDGRTVVRFAYLWAGVEADALEAVIADFNSGQDEILVQGISSPDTQQQLTAMSSSDGTFDISSQFGDSVGGWADRGILLPLDKYLDRHEVEVDDFVPAAMEQMEYEGQTYSMPIAVHDKRLLYNKSLLDEVGIDVPVTMDELGEAIRKLTVQDRDGTITRLGIGNPSTSALMTTLGFVFGGAWDASDGSHATPANPGNIAALQWWVDNVVAPFGAANVGRFEAGNGGYLSTADPFFTGKTAMVIDGEWAAVQAAQVAPDLEWGSAPLPTAVPGLEDANELTCSTLFIPSNSRNKDAAGKFLAYMLESEPMAGLARGLGNLPARISSTDDPVYDDIPGFRTFLDGLKSANIKTVASAVYTQEYKSDLNSAFEAVLRGAVTPEDAMQDVQEKAESYETA</sequence>
<keyword evidence="5" id="KW-1185">Reference proteome</keyword>
<evidence type="ECO:0000256" key="2">
    <source>
        <dbReference type="ARBA" id="ARBA00022448"/>
    </source>
</evidence>
<reference evidence="4 5" key="1">
    <citation type="journal article" date="2017" name="Elife">
        <title>Extensive horizontal gene transfer in cheese-associated bacteria.</title>
        <authorList>
            <person name="Bonham K.S."/>
            <person name="Wolfe B.E."/>
            <person name="Dutton R.J."/>
        </authorList>
    </citation>
    <scope>NUCLEOTIDE SEQUENCE [LARGE SCALE GENOMIC DNA]</scope>
    <source>
        <strain evidence="4 5">341_9</strain>
    </source>
</reference>
<comment type="similarity">
    <text evidence="1">Belongs to the bacterial solute-binding protein 1 family.</text>
</comment>
<dbReference type="GO" id="GO:0015768">
    <property type="term" value="P:maltose transport"/>
    <property type="evidence" value="ECO:0007669"/>
    <property type="project" value="TreeGrafter"/>
</dbReference>
<dbReference type="GO" id="GO:0042956">
    <property type="term" value="P:maltodextrin transmembrane transport"/>
    <property type="evidence" value="ECO:0007669"/>
    <property type="project" value="TreeGrafter"/>
</dbReference>
<dbReference type="OrthoDB" id="9795467at2"/>
<evidence type="ECO:0008006" key="6">
    <source>
        <dbReference type="Google" id="ProtNLM"/>
    </source>
</evidence>
<dbReference type="EMBL" id="NRGR01000037">
    <property type="protein sequence ID" value="PCC37797.1"/>
    <property type="molecule type" value="Genomic_DNA"/>
</dbReference>
<dbReference type="SUPFAM" id="SSF53850">
    <property type="entry name" value="Periplasmic binding protein-like II"/>
    <property type="match status" value="1"/>
</dbReference>
<dbReference type="PANTHER" id="PTHR30061:SF50">
    <property type="entry name" value="MALTOSE_MALTODEXTRIN-BINDING PERIPLASMIC PROTEIN"/>
    <property type="match status" value="1"/>
</dbReference>
<proteinExistence type="inferred from homology"/>
<dbReference type="Gene3D" id="3.40.190.10">
    <property type="entry name" value="Periplasmic binding protein-like II"/>
    <property type="match status" value="2"/>
</dbReference>
<evidence type="ECO:0000256" key="3">
    <source>
        <dbReference type="ARBA" id="ARBA00022729"/>
    </source>
</evidence>
<dbReference type="AlphaFoldDB" id="A0A2A3YET2"/>
<dbReference type="PANTHER" id="PTHR30061">
    <property type="entry name" value="MALTOSE-BINDING PERIPLASMIC PROTEIN"/>
    <property type="match status" value="1"/>
</dbReference>
<evidence type="ECO:0000313" key="4">
    <source>
        <dbReference type="EMBL" id="PCC37797.1"/>
    </source>
</evidence>
<accession>A0A2A3YET2</accession>
<dbReference type="Pfam" id="PF01547">
    <property type="entry name" value="SBP_bac_1"/>
    <property type="match status" value="1"/>
</dbReference>
<keyword evidence="3" id="KW-0732">Signal</keyword>
<name>A0A2A3YET2_9MICO</name>
<comment type="caution">
    <text evidence="4">The sequence shown here is derived from an EMBL/GenBank/DDBJ whole genome shotgun (WGS) entry which is preliminary data.</text>
</comment>
<keyword evidence="2" id="KW-0813">Transport</keyword>
<dbReference type="GO" id="GO:0055052">
    <property type="term" value="C:ATP-binding cassette (ABC) transporter complex, substrate-binding subunit-containing"/>
    <property type="evidence" value="ECO:0007669"/>
    <property type="project" value="TreeGrafter"/>
</dbReference>
<dbReference type="Proteomes" id="UP000218598">
    <property type="component" value="Unassembled WGS sequence"/>
</dbReference>
<protein>
    <recommendedName>
        <fullName evidence="6">ABC transporter substrate-binding protein</fullName>
    </recommendedName>
</protein>